<reference evidence="2 3" key="1">
    <citation type="journal article" date="2017" name="Nat. Commun.">
        <title>In situ click chemistry generation of cyclooxygenase-2 inhibitors.</title>
        <authorList>
            <person name="Bhardwaj A."/>
            <person name="Kaur J."/>
            <person name="Wuest M."/>
            <person name="Wuest F."/>
        </authorList>
    </citation>
    <scope>NUCLEOTIDE SEQUENCE [LARGE SCALE GENOMIC DNA]</scope>
    <source>
        <strain evidence="2">S2_018_000_R2_106</strain>
    </source>
</reference>
<evidence type="ECO:0000313" key="3">
    <source>
        <dbReference type="Proteomes" id="UP000320948"/>
    </source>
</evidence>
<name>A0A6N4RA59_BLAVI</name>
<gene>
    <name evidence="2" type="ORF">DI628_08655</name>
</gene>
<evidence type="ECO:0000256" key="1">
    <source>
        <dbReference type="SAM" id="SignalP"/>
    </source>
</evidence>
<protein>
    <recommendedName>
        <fullName evidence="4">Secreted protein</fullName>
    </recommendedName>
</protein>
<feature type="chain" id="PRO_5026788674" description="Secreted protein" evidence="1">
    <location>
        <begin position="28"/>
        <end position="188"/>
    </location>
</feature>
<dbReference type="EMBL" id="VAFM01000002">
    <property type="protein sequence ID" value="TKW60944.1"/>
    <property type="molecule type" value="Genomic_DNA"/>
</dbReference>
<proteinExistence type="predicted"/>
<comment type="caution">
    <text evidence="2">The sequence shown here is derived from an EMBL/GenBank/DDBJ whole genome shotgun (WGS) entry which is preliminary data.</text>
</comment>
<dbReference type="Proteomes" id="UP000320948">
    <property type="component" value="Unassembled WGS sequence"/>
</dbReference>
<evidence type="ECO:0008006" key="4">
    <source>
        <dbReference type="Google" id="ProtNLM"/>
    </source>
</evidence>
<evidence type="ECO:0000313" key="2">
    <source>
        <dbReference type="EMBL" id="TKW60944.1"/>
    </source>
</evidence>
<accession>A0A6N4RA59</accession>
<dbReference type="AlphaFoldDB" id="A0A6N4RA59"/>
<dbReference type="PROSITE" id="PS51257">
    <property type="entry name" value="PROKAR_LIPOPROTEIN"/>
    <property type="match status" value="1"/>
</dbReference>
<sequence>MSLFTKTLFCVASLAGLACGVYLPAAAAQERAVTESLETETKWSGIANSLNKTQMAAQTVSIRLNQSSKCAAKGRMYAPGINGADAEGCLAAPYSSAILNKFIACGDQGLIYAMNQDRCLSTIEKVQVCSMRTTTITSNMSYGNRCPAGYNNMGTVFAGYKSSGWHDGCETCNPIYTTTCATMVCEYK</sequence>
<feature type="signal peptide" evidence="1">
    <location>
        <begin position="1"/>
        <end position="27"/>
    </location>
</feature>
<keyword evidence="1" id="KW-0732">Signal</keyword>
<organism evidence="2 3">
    <name type="scientific">Blastochloris viridis</name>
    <name type="common">Rhodopseudomonas viridis</name>
    <dbReference type="NCBI Taxonomy" id="1079"/>
    <lineage>
        <taxon>Bacteria</taxon>
        <taxon>Pseudomonadati</taxon>
        <taxon>Pseudomonadota</taxon>
        <taxon>Alphaproteobacteria</taxon>
        <taxon>Hyphomicrobiales</taxon>
        <taxon>Blastochloridaceae</taxon>
        <taxon>Blastochloris</taxon>
    </lineage>
</organism>